<evidence type="ECO:0000313" key="3">
    <source>
        <dbReference type="EMBL" id="CAF3894382.1"/>
    </source>
</evidence>
<evidence type="ECO:0000313" key="4">
    <source>
        <dbReference type="Proteomes" id="UP000682733"/>
    </source>
</evidence>
<dbReference type="EMBL" id="CAJOBA010017188">
    <property type="protein sequence ID" value="CAF3894382.1"/>
    <property type="molecule type" value="Genomic_DNA"/>
</dbReference>
<protein>
    <submittedName>
        <fullName evidence="3">Uncharacterized protein</fullName>
    </submittedName>
</protein>
<evidence type="ECO:0000256" key="1">
    <source>
        <dbReference type="SAM" id="Coils"/>
    </source>
</evidence>
<feature type="non-terminal residue" evidence="3">
    <location>
        <position position="1"/>
    </location>
</feature>
<sequence>TIHDEFSALQLLYNELEKRYESTERTCLQLHHELMLDVEKRCNELNDEVETHQRSAISL</sequence>
<feature type="coiled-coil region" evidence="1">
    <location>
        <begin position="6"/>
        <end position="55"/>
    </location>
</feature>
<dbReference type="Proteomes" id="UP000677228">
    <property type="component" value="Unassembled WGS sequence"/>
</dbReference>
<reference evidence="3" key="1">
    <citation type="submission" date="2021-02" db="EMBL/GenBank/DDBJ databases">
        <authorList>
            <person name="Nowell W R."/>
        </authorList>
    </citation>
    <scope>NUCLEOTIDE SEQUENCE</scope>
</reference>
<name>A0A8S2LD24_9BILA</name>
<evidence type="ECO:0000313" key="2">
    <source>
        <dbReference type="EMBL" id="CAF1685827.1"/>
    </source>
</evidence>
<organism evidence="3 4">
    <name type="scientific">Didymodactylos carnosus</name>
    <dbReference type="NCBI Taxonomy" id="1234261"/>
    <lineage>
        <taxon>Eukaryota</taxon>
        <taxon>Metazoa</taxon>
        <taxon>Spiralia</taxon>
        <taxon>Gnathifera</taxon>
        <taxon>Rotifera</taxon>
        <taxon>Eurotatoria</taxon>
        <taxon>Bdelloidea</taxon>
        <taxon>Philodinida</taxon>
        <taxon>Philodinidae</taxon>
        <taxon>Didymodactylos</taxon>
    </lineage>
</organism>
<keyword evidence="1" id="KW-0175">Coiled coil</keyword>
<dbReference type="EMBL" id="CAJNOK010083377">
    <property type="protein sequence ID" value="CAF1685827.1"/>
    <property type="molecule type" value="Genomic_DNA"/>
</dbReference>
<comment type="caution">
    <text evidence="3">The sequence shown here is derived from an EMBL/GenBank/DDBJ whole genome shotgun (WGS) entry which is preliminary data.</text>
</comment>
<dbReference type="Proteomes" id="UP000682733">
    <property type="component" value="Unassembled WGS sequence"/>
</dbReference>
<dbReference type="AlphaFoldDB" id="A0A8S2LD24"/>
<gene>
    <name evidence="2" type="ORF">OVA965_LOCUS46205</name>
    <name evidence="3" type="ORF">TMI583_LOCUS20459</name>
</gene>
<accession>A0A8S2LD24</accession>
<proteinExistence type="predicted"/>